<dbReference type="InterPro" id="IPR021320">
    <property type="entry name" value="DUF2905"/>
</dbReference>
<evidence type="ECO:0000313" key="3">
    <source>
        <dbReference type="Proteomes" id="UP000178870"/>
    </source>
</evidence>
<dbReference type="Proteomes" id="UP000178870">
    <property type="component" value="Unassembled WGS sequence"/>
</dbReference>
<feature type="transmembrane region" description="Helical" evidence="1">
    <location>
        <begin position="12"/>
        <end position="32"/>
    </location>
</feature>
<comment type="caution">
    <text evidence="2">The sequence shown here is derived from an EMBL/GenBank/DDBJ whole genome shotgun (WGS) entry which is preliminary data.</text>
</comment>
<proteinExistence type="predicted"/>
<dbReference type="AlphaFoldDB" id="A0A1F7YV44"/>
<organism evidence="2 3">
    <name type="scientific">Candidatus Woesebacteria bacterium RIFCSPHIGHO2_01_FULL_44_21</name>
    <dbReference type="NCBI Taxonomy" id="1802503"/>
    <lineage>
        <taxon>Bacteria</taxon>
        <taxon>Candidatus Woeseibacteriota</taxon>
    </lineage>
</organism>
<keyword evidence="1" id="KW-0812">Transmembrane</keyword>
<feature type="transmembrane region" description="Helical" evidence="1">
    <location>
        <begin position="52"/>
        <end position="73"/>
    </location>
</feature>
<protein>
    <recommendedName>
        <fullName evidence="4">DUF2905 domain-containing protein</fullName>
    </recommendedName>
</protein>
<dbReference type="EMBL" id="MGGP01000029">
    <property type="protein sequence ID" value="OGM31203.1"/>
    <property type="molecule type" value="Genomic_DNA"/>
</dbReference>
<evidence type="ECO:0008006" key="4">
    <source>
        <dbReference type="Google" id="ProtNLM"/>
    </source>
</evidence>
<name>A0A1F7YV44_9BACT</name>
<gene>
    <name evidence="2" type="ORF">A2803_01875</name>
</gene>
<accession>A0A1F7YV44</accession>
<sequence length="77" mass="8981">MNINVKKFISSYGMKFGGLYLIAFLLLVTFFGRFKFRTFPGDVLIDNDTFVLYLPFTSALAFAVFFLVIFEIYKNMH</sequence>
<keyword evidence="1" id="KW-0472">Membrane</keyword>
<reference evidence="2 3" key="1">
    <citation type="journal article" date="2016" name="Nat. Commun.">
        <title>Thousands of microbial genomes shed light on interconnected biogeochemical processes in an aquifer system.</title>
        <authorList>
            <person name="Anantharaman K."/>
            <person name="Brown C.T."/>
            <person name="Hug L.A."/>
            <person name="Sharon I."/>
            <person name="Castelle C.J."/>
            <person name="Probst A.J."/>
            <person name="Thomas B.C."/>
            <person name="Singh A."/>
            <person name="Wilkins M.J."/>
            <person name="Karaoz U."/>
            <person name="Brodie E.L."/>
            <person name="Williams K.H."/>
            <person name="Hubbard S.S."/>
            <person name="Banfield J.F."/>
        </authorList>
    </citation>
    <scope>NUCLEOTIDE SEQUENCE [LARGE SCALE GENOMIC DNA]</scope>
</reference>
<keyword evidence="1" id="KW-1133">Transmembrane helix</keyword>
<dbReference type="Pfam" id="PF11146">
    <property type="entry name" value="DUF2905"/>
    <property type="match status" value="1"/>
</dbReference>
<evidence type="ECO:0000256" key="1">
    <source>
        <dbReference type="SAM" id="Phobius"/>
    </source>
</evidence>
<evidence type="ECO:0000313" key="2">
    <source>
        <dbReference type="EMBL" id="OGM31203.1"/>
    </source>
</evidence>